<dbReference type="InterPro" id="IPR032675">
    <property type="entry name" value="LRR_dom_sf"/>
</dbReference>
<dbReference type="Gene3D" id="3.40.50.300">
    <property type="entry name" value="P-loop containing nucleotide triphosphate hydrolases"/>
    <property type="match status" value="1"/>
</dbReference>
<dbReference type="PANTHER" id="PTHR36766">
    <property type="entry name" value="PLANT BROAD-SPECTRUM MILDEW RESISTANCE PROTEIN RPW8"/>
    <property type="match status" value="1"/>
</dbReference>
<dbReference type="PhylomeDB" id="A0A068V9Z7"/>
<dbReference type="InterPro" id="IPR036388">
    <property type="entry name" value="WH-like_DNA-bd_sf"/>
</dbReference>
<dbReference type="AlphaFoldDB" id="A0A068V9Z7"/>
<feature type="domain" description="Disease resistance protein winged helix" evidence="7">
    <location>
        <begin position="193"/>
        <end position="259"/>
    </location>
</feature>
<proteinExistence type="inferred from homology"/>
<keyword evidence="3" id="KW-0547">Nucleotide-binding</keyword>
<evidence type="ECO:0000313" key="10">
    <source>
        <dbReference type="Proteomes" id="UP000295252"/>
    </source>
</evidence>
<feature type="domain" description="Disease resistance R13L4/SHOC-2-like LRR" evidence="8">
    <location>
        <begin position="333"/>
        <end position="466"/>
    </location>
</feature>
<dbReference type="SUPFAM" id="SSF52540">
    <property type="entry name" value="P-loop containing nucleoside triphosphate hydrolases"/>
    <property type="match status" value="1"/>
</dbReference>
<dbReference type="Gramene" id="CDP17344">
    <property type="protein sequence ID" value="CDP17344"/>
    <property type="gene ID" value="GSCOC_T00009676001"/>
</dbReference>
<protein>
    <submittedName>
        <fullName evidence="9">Uncharacterized protein</fullName>
    </submittedName>
</protein>
<keyword evidence="2" id="KW-0677">Repeat</keyword>
<dbReference type="Pfam" id="PF18052">
    <property type="entry name" value="Rx_N"/>
    <property type="match status" value="1"/>
</dbReference>
<evidence type="ECO:0000256" key="4">
    <source>
        <dbReference type="ARBA" id="ARBA00022821"/>
    </source>
</evidence>
<evidence type="ECO:0000256" key="3">
    <source>
        <dbReference type="ARBA" id="ARBA00022741"/>
    </source>
</evidence>
<evidence type="ECO:0000259" key="8">
    <source>
        <dbReference type="Pfam" id="PF23598"/>
    </source>
</evidence>
<organism evidence="9 10">
    <name type="scientific">Coffea canephora</name>
    <name type="common">Robusta coffee</name>
    <dbReference type="NCBI Taxonomy" id="49390"/>
    <lineage>
        <taxon>Eukaryota</taxon>
        <taxon>Viridiplantae</taxon>
        <taxon>Streptophyta</taxon>
        <taxon>Embryophyta</taxon>
        <taxon>Tracheophyta</taxon>
        <taxon>Spermatophyta</taxon>
        <taxon>Magnoliopsida</taxon>
        <taxon>eudicotyledons</taxon>
        <taxon>Gunneridae</taxon>
        <taxon>Pentapetalae</taxon>
        <taxon>asterids</taxon>
        <taxon>lamiids</taxon>
        <taxon>Gentianales</taxon>
        <taxon>Rubiaceae</taxon>
        <taxon>Ixoroideae</taxon>
        <taxon>Gardenieae complex</taxon>
        <taxon>Bertiereae - Coffeeae clade</taxon>
        <taxon>Coffeeae</taxon>
        <taxon>Coffea</taxon>
    </lineage>
</organism>
<keyword evidence="5" id="KW-0067">ATP-binding</keyword>
<dbReference type="OMA" id="PNNIQHM"/>
<dbReference type="EMBL" id="HG739239">
    <property type="protein sequence ID" value="CDP17344.1"/>
    <property type="molecule type" value="Genomic_DNA"/>
</dbReference>
<dbReference type="Pfam" id="PF23559">
    <property type="entry name" value="WHD_DRP"/>
    <property type="match status" value="1"/>
</dbReference>
<dbReference type="InParanoid" id="A0A068V9Z7"/>
<evidence type="ECO:0000256" key="2">
    <source>
        <dbReference type="ARBA" id="ARBA00022737"/>
    </source>
</evidence>
<feature type="domain" description="Disease resistance N-terminal" evidence="6">
    <location>
        <begin position="4"/>
        <end position="77"/>
    </location>
</feature>
<dbReference type="SUPFAM" id="SSF52058">
    <property type="entry name" value="L domain-like"/>
    <property type="match status" value="1"/>
</dbReference>
<comment type="similarity">
    <text evidence="1">Belongs to the disease resistance NB-LRR family.</text>
</comment>
<evidence type="ECO:0000313" key="9">
    <source>
        <dbReference type="EMBL" id="CDP17344.1"/>
    </source>
</evidence>
<dbReference type="Gene3D" id="1.10.10.10">
    <property type="entry name" value="Winged helix-like DNA-binding domain superfamily/Winged helix DNA-binding domain"/>
    <property type="match status" value="1"/>
</dbReference>
<dbReference type="InterPro" id="IPR027417">
    <property type="entry name" value="P-loop_NTPase"/>
</dbReference>
<keyword evidence="10" id="KW-1185">Reference proteome</keyword>
<dbReference type="Pfam" id="PF23598">
    <property type="entry name" value="LRR_14"/>
    <property type="match status" value="1"/>
</dbReference>
<evidence type="ECO:0000259" key="6">
    <source>
        <dbReference type="Pfam" id="PF18052"/>
    </source>
</evidence>
<dbReference type="PRINTS" id="PR00364">
    <property type="entry name" value="DISEASERSIST"/>
</dbReference>
<evidence type="ECO:0000256" key="5">
    <source>
        <dbReference type="ARBA" id="ARBA00022840"/>
    </source>
</evidence>
<dbReference type="Gene3D" id="3.80.10.10">
    <property type="entry name" value="Ribonuclease Inhibitor"/>
    <property type="match status" value="1"/>
</dbReference>
<dbReference type="Proteomes" id="UP000295252">
    <property type="component" value="Chromosome I"/>
</dbReference>
<accession>A0A068V9Z7</accession>
<keyword evidence="4" id="KW-0611">Plant defense</keyword>
<name>A0A068V9Z7_COFCA</name>
<dbReference type="Gene3D" id="1.20.5.4130">
    <property type="match status" value="1"/>
</dbReference>
<dbReference type="GO" id="GO:0006952">
    <property type="term" value="P:defense response"/>
    <property type="evidence" value="ECO:0007669"/>
    <property type="project" value="UniProtKB-KW"/>
</dbReference>
<evidence type="ECO:0000256" key="1">
    <source>
        <dbReference type="ARBA" id="ARBA00008894"/>
    </source>
</evidence>
<evidence type="ECO:0000259" key="7">
    <source>
        <dbReference type="Pfam" id="PF23559"/>
    </source>
</evidence>
<dbReference type="InterPro" id="IPR055414">
    <property type="entry name" value="LRR_R13L4/SHOC2-like"/>
</dbReference>
<dbReference type="GO" id="GO:0005524">
    <property type="term" value="F:ATP binding"/>
    <property type="evidence" value="ECO:0007669"/>
    <property type="project" value="UniProtKB-KW"/>
</dbReference>
<dbReference type="InterPro" id="IPR041118">
    <property type="entry name" value="Rx_N"/>
</dbReference>
<dbReference type="PANTHER" id="PTHR36766:SF40">
    <property type="entry name" value="DISEASE RESISTANCE PROTEIN RGA3"/>
    <property type="match status" value="1"/>
</dbReference>
<sequence>MTLSLANERIGKLFQLEEDLETLRESVAMIQAVLADAEKKQICDQAVQLWLRRLEGVAFDAENLLDELNYEVLRCQLVGKVRSFILSSDINIVFQWRMASKIRDINKKLNKINKEASDFRLVRNQGKTFPPSTTAKVTLNRETDSVVGHNVVGRAKDETSLVETLLSLSEKAVSVIPILGMGGLGKTTLAQSDTGVERNMLIELWMAEGFLQADVNSQMMMEEIGMNYLRILLQSSLFEETSHARGTYYKMHDLVHDLAESVSKSTKVINSETRLVDNSNQVRYLAIDSFGEHTVKLLESLSTSLHTLFIRNSLFGDHVLQKWYINLFGGGMLKKLKNLYVLNLYCAQNKELLITIDKLIHLRYIELFGFCGKSLPKSVCKLYNLQTLRLSECSDLKEFPKRISLSLHDFGGIEALPDWLGNFTALEYLHLSDFKKLRHLPSDNAMRRLTKLKHLWVFCSPLLKERCTPQSSGPDSQWSKVSHIQYLDISG</sequence>
<dbReference type="GO" id="GO:0051707">
    <property type="term" value="P:response to other organism"/>
    <property type="evidence" value="ECO:0007669"/>
    <property type="project" value="UniProtKB-ARBA"/>
</dbReference>
<gene>
    <name evidence="9" type="ORF">GSCOC_T00009676001</name>
</gene>
<dbReference type="InterPro" id="IPR058922">
    <property type="entry name" value="WHD_DRP"/>
</dbReference>
<reference evidence="10" key="1">
    <citation type="journal article" date="2014" name="Science">
        <title>The coffee genome provides insight into the convergent evolution of caffeine biosynthesis.</title>
        <authorList>
            <person name="Denoeud F."/>
            <person name="Carretero-Paulet L."/>
            <person name="Dereeper A."/>
            <person name="Droc G."/>
            <person name="Guyot R."/>
            <person name="Pietrella M."/>
            <person name="Zheng C."/>
            <person name="Alberti A."/>
            <person name="Anthony F."/>
            <person name="Aprea G."/>
            <person name="Aury J.M."/>
            <person name="Bento P."/>
            <person name="Bernard M."/>
            <person name="Bocs S."/>
            <person name="Campa C."/>
            <person name="Cenci A."/>
            <person name="Combes M.C."/>
            <person name="Crouzillat D."/>
            <person name="Da Silva C."/>
            <person name="Daddiego L."/>
            <person name="De Bellis F."/>
            <person name="Dussert S."/>
            <person name="Garsmeur O."/>
            <person name="Gayraud T."/>
            <person name="Guignon V."/>
            <person name="Jahn K."/>
            <person name="Jamilloux V."/>
            <person name="Joet T."/>
            <person name="Labadie K."/>
            <person name="Lan T."/>
            <person name="Leclercq J."/>
            <person name="Lepelley M."/>
            <person name="Leroy T."/>
            <person name="Li L.T."/>
            <person name="Librado P."/>
            <person name="Lopez L."/>
            <person name="Munoz A."/>
            <person name="Noel B."/>
            <person name="Pallavicini A."/>
            <person name="Perrotta G."/>
            <person name="Poncet V."/>
            <person name="Pot D."/>
            <person name="Priyono X."/>
            <person name="Rigoreau M."/>
            <person name="Rouard M."/>
            <person name="Rozas J."/>
            <person name="Tranchant-Dubreuil C."/>
            <person name="VanBuren R."/>
            <person name="Zhang Q."/>
            <person name="Andrade A.C."/>
            <person name="Argout X."/>
            <person name="Bertrand B."/>
            <person name="de Kochko A."/>
            <person name="Graziosi G."/>
            <person name="Henry R.J."/>
            <person name="Jayarama X."/>
            <person name="Ming R."/>
            <person name="Nagai C."/>
            <person name="Rounsley S."/>
            <person name="Sankoff D."/>
            <person name="Giuliano G."/>
            <person name="Albert V.A."/>
            <person name="Wincker P."/>
            <person name="Lashermes P."/>
        </authorList>
    </citation>
    <scope>NUCLEOTIDE SEQUENCE [LARGE SCALE GENOMIC DNA]</scope>
    <source>
        <strain evidence="10">cv. DH200-94</strain>
    </source>
</reference>